<evidence type="ECO:0000256" key="6">
    <source>
        <dbReference type="ARBA" id="ARBA00023237"/>
    </source>
</evidence>
<keyword evidence="6 8" id="KW-0998">Cell outer membrane</keyword>
<evidence type="ECO:0000256" key="3">
    <source>
        <dbReference type="ARBA" id="ARBA00022729"/>
    </source>
</evidence>
<evidence type="ECO:0000256" key="1">
    <source>
        <dbReference type="ARBA" id="ARBA00003932"/>
    </source>
</evidence>
<dbReference type="PROSITE" id="PS51257">
    <property type="entry name" value="PROKAR_LIPOPROTEIN"/>
    <property type="match status" value="1"/>
</dbReference>
<geneLocation type="plasmid" evidence="10">
    <name>unnamed</name>
</geneLocation>
<comment type="function">
    <text evidence="1 8">The Vlp and Vsp proteins are antigenically distinct proteins, only one vlp or vsp gene is transcriptionally active at any one time. Switching between these genes is a mechanism of host immune response evasion.</text>
</comment>
<organism evidence="10">
    <name type="scientific">Borrelia hermsii YBT</name>
    <dbReference type="NCBI Taxonomy" id="1313295"/>
    <lineage>
        <taxon>Bacteria</taxon>
        <taxon>Pseudomonadati</taxon>
        <taxon>Spirochaetota</taxon>
        <taxon>Spirochaetia</taxon>
        <taxon>Spirochaetales</taxon>
        <taxon>Borreliaceae</taxon>
        <taxon>Borrelia</taxon>
    </lineage>
</organism>
<dbReference type="InterPro" id="IPR000680">
    <property type="entry name" value="Borrelia_lipo"/>
</dbReference>
<evidence type="ECO:0000256" key="7">
    <source>
        <dbReference type="ARBA" id="ARBA00023288"/>
    </source>
</evidence>
<reference evidence="10" key="1">
    <citation type="submission" date="2013-04" db="EMBL/GenBank/DDBJ databases">
        <title>Comparative Genomics of Relapsing Fever Spirochetes.</title>
        <authorList>
            <person name="Schwan T.G."/>
            <person name="Raffel S.J."/>
            <person name="Porcella S.F."/>
            <person name="Martens C.A."/>
            <person name="Bruno D.P."/>
            <person name="Ricklefs S.M."/>
            <person name="Barbian K.B."/>
        </authorList>
    </citation>
    <scope>NUCLEOTIDE SEQUENCE</scope>
    <source>
        <strain evidence="10">YBT</strain>
        <plasmid evidence="10">unnamed</plasmid>
    </source>
</reference>
<sequence>MRKRISAIIMTLFMALVSCNSGGVAEDPQSKFLKSVIDLGNDFLNVFTSFGDIVSKVLGFSTETKKSDVGAYFKTVQDTIQGTKDKLNKIVADMKREGNPNASATETAVNKLVTETLDKIIDGAKTVSEAIGDAGDSIGDVVKGGAAGVGTKAEEASVKYLSEGIGKIVDVVLGKEGNPDAGDDKKAEDGSTARGNDAGEAGKLFGNAAAVSADAAKKSAADAVKAVGAVTGADILQSIVKNGDAAKLAKNNGAANAISVNAKDGIIAGGIVLRAMAKGGKFANVNNGDADAEKAVKGAAISAVTKALNTLTIAIRKTIDAGLKTVKEAVKINANDIPISPEQSTSKAINN</sequence>
<gene>
    <name evidence="10" type="ORF">BHO_0127204</name>
</gene>
<keyword evidence="7 8" id="KW-0449">Lipoprotein</keyword>
<proteinExistence type="predicted"/>
<comment type="subcellular location">
    <subcellularLocation>
        <location evidence="2 8">Cell outer membrane</location>
        <topology evidence="2 8">Lipid-anchor</topology>
    </subcellularLocation>
</comment>
<protein>
    <recommendedName>
        <fullName evidence="8">Variable large protein</fullName>
    </recommendedName>
</protein>
<dbReference type="Pfam" id="PF00921">
    <property type="entry name" value="Lipoprotein_2"/>
    <property type="match status" value="1"/>
</dbReference>
<evidence type="ECO:0000256" key="4">
    <source>
        <dbReference type="ARBA" id="ARBA00023136"/>
    </source>
</evidence>
<evidence type="ECO:0000256" key="8">
    <source>
        <dbReference type="RuleBase" id="RU363105"/>
    </source>
</evidence>
<evidence type="ECO:0000313" key="10">
    <source>
        <dbReference type="EMBL" id="AHH13446.1"/>
    </source>
</evidence>
<name>W5T7Z2_BORHE</name>
<feature type="compositionally biased region" description="Basic and acidic residues" evidence="9">
    <location>
        <begin position="182"/>
        <end position="191"/>
    </location>
</feature>
<dbReference type="RefSeq" id="WP_025407221.1">
    <property type="nucleotide sequence ID" value="NZ_CP005733.1"/>
</dbReference>
<feature type="region of interest" description="Disordered" evidence="9">
    <location>
        <begin position="177"/>
        <end position="197"/>
    </location>
</feature>
<feature type="chain" id="PRO_5008452768" description="Variable large protein" evidence="8">
    <location>
        <begin position="26"/>
        <end position="351"/>
    </location>
</feature>
<evidence type="ECO:0000256" key="5">
    <source>
        <dbReference type="ARBA" id="ARBA00023139"/>
    </source>
</evidence>
<accession>W5T7Z2</accession>
<evidence type="ECO:0000256" key="2">
    <source>
        <dbReference type="ARBA" id="ARBA00004459"/>
    </source>
</evidence>
<keyword evidence="5 8" id="KW-0564">Palmitate</keyword>
<keyword evidence="3 8" id="KW-0732">Signal</keyword>
<keyword evidence="10" id="KW-0614">Plasmid</keyword>
<dbReference type="AlphaFoldDB" id="W5T7Z2"/>
<feature type="signal peptide" evidence="8">
    <location>
        <begin position="1"/>
        <end position="25"/>
    </location>
</feature>
<dbReference type="SUPFAM" id="SSF74748">
    <property type="entry name" value="Variable surface antigen VlsE"/>
    <property type="match status" value="1"/>
</dbReference>
<dbReference type="EMBL" id="CP005733">
    <property type="protein sequence ID" value="AHH13446.1"/>
    <property type="molecule type" value="Genomic_DNA"/>
</dbReference>
<dbReference type="HOGENOM" id="CLU_054711_0_0_12"/>
<evidence type="ECO:0000256" key="9">
    <source>
        <dbReference type="SAM" id="MobiDB-lite"/>
    </source>
</evidence>
<keyword evidence="4 8" id="KW-0472">Membrane</keyword>
<dbReference type="GO" id="GO:0009279">
    <property type="term" value="C:cell outer membrane"/>
    <property type="evidence" value="ECO:0007669"/>
    <property type="project" value="UniProtKB-SubCell"/>
</dbReference>